<reference evidence="2" key="1">
    <citation type="submission" date="2018-06" db="EMBL/GenBank/DDBJ databases">
        <authorList>
            <person name="Ashton P.M."/>
            <person name="Dallman T."/>
            <person name="Nair S."/>
            <person name="De Pinna E."/>
            <person name="Peters T."/>
            <person name="Grant K."/>
        </authorList>
    </citation>
    <scope>NUCLEOTIDE SEQUENCE</scope>
    <source>
        <strain evidence="2">430336</strain>
    </source>
</reference>
<keyword evidence="2" id="KW-0238">DNA-binding</keyword>
<gene>
    <name evidence="2" type="ORF">DM035_21445</name>
</gene>
<evidence type="ECO:0000313" key="2">
    <source>
        <dbReference type="EMBL" id="EBQ9796697.1"/>
    </source>
</evidence>
<dbReference type="GO" id="GO:0003677">
    <property type="term" value="F:DNA binding"/>
    <property type="evidence" value="ECO:0007669"/>
    <property type="project" value="UniProtKB-KW"/>
</dbReference>
<sequence>MSQNTTTPLLALNGQIIPLKRLSVSVKLNIKDKDASGQSSSTATSEQGIKAKELQISGLIPFTQPEALTLLYRLAEATGSDGSQQIYRIANMDAKAVNMQQGIFSGAVGAAPEMSLMAWKVDFTLKEKLSSAEKAIGRGPAGSQNVNQHAQAAKAGSGSNSKDGKQEEHNWFWNVSDKLNKWIGPAGNETDS</sequence>
<feature type="region of interest" description="Disordered" evidence="1">
    <location>
        <begin position="136"/>
        <end position="171"/>
    </location>
</feature>
<dbReference type="EMBL" id="AAGQTM010000027">
    <property type="protein sequence ID" value="EBQ9796697.1"/>
    <property type="molecule type" value="Genomic_DNA"/>
</dbReference>
<protein>
    <submittedName>
        <fullName evidence="2">DNA-binding protein</fullName>
    </submittedName>
</protein>
<comment type="caution">
    <text evidence="2">The sequence shown here is derived from an EMBL/GenBank/DDBJ whole genome shotgun (WGS) entry which is preliminary data.</text>
</comment>
<proteinExistence type="predicted"/>
<dbReference type="InterPro" id="IPR057869">
    <property type="entry name" value="HP1_YO34"/>
</dbReference>
<dbReference type="AlphaFoldDB" id="A0A5U6MEE6"/>
<name>A0A5U6MEE6_SALET</name>
<organism evidence="2">
    <name type="scientific">Salmonella enterica subsp. enterica serovar Kottbus</name>
    <dbReference type="NCBI Taxonomy" id="224727"/>
    <lineage>
        <taxon>Bacteria</taxon>
        <taxon>Pseudomonadati</taxon>
        <taxon>Pseudomonadota</taxon>
        <taxon>Gammaproteobacteria</taxon>
        <taxon>Enterobacterales</taxon>
        <taxon>Enterobacteriaceae</taxon>
        <taxon>Salmonella</taxon>
    </lineage>
</organism>
<evidence type="ECO:0000256" key="1">
    <source>
        <dbReference type="SAM" id="MobiDB-lite"/>
    </source>
</evidence>
<dbReference type="Pfam" id="PF25759">
    <property type="entry name" value="HP1_ORF34"/>
    <property type="match status" value="1"/>
</dbReference>
<accession>A0A5U6MEE6</accession>